<evidence type="ECO:0000313" key="1">
    <source>
        <dbReference type="EMBL" id="CUV26185.1"/>
    </source>
</evidence>
<evidence type="ECO:0000313" key="5">
    <source>
        <dbReference type="EMBL" id="CUV61124.1"/>
    </source>
</evidence>
<dbReference type="Gene3D" id="1.25.40.10">
    <property type="entry name" value="Tetratricopeptide repeat domain"/>
    <property type="match status" value="1"/>
</dbReference>
<dbReference type="SUPFAM" id="SSF48452">
    <property type="entry name" value="TPR-like"/>
    <property type="match status" value="1"/>
</dbReference>
<organism evidence="1">
    <name type="scientific">Ralstonia solanacearum</name>
    <name type="common">Pseudomonas solanacearum</name>
    <dbReference type="NCBI Taxonomy" id="305"/>
    <lineage>
        <taxon>Bacteria</taxon>
        <taxon>Pseudomonadati</taxon>
        <taxon>Pseudomonadota</taxon>
        <taxon>Betaproteobacteria</taxon>
        <taxon>Burkholderiales</taxon>
        <taxon>Burkholderiaceae</taxon>
        <taxon>Ralstonia</taxon>
        <taxon>Ralstonia solanacearum species complex</taxon>
    </lineage>
</organism>
<accession>A0A0S4UWE7</accession>
<dbReference type="EMBL" id="LN899825">
    <property type="protein sequence ID" value="CUV36382.1"/>
    <property type="molecule type" value="Genomic_DNA"/>
</dbReference>
<name>A0A0S4UWE7_RALSL</name>
<gene>
    <name evidence="5" type="ORF">RD1301_v1_1320007</name>
    <name evidence="1" type="ORF">RUN1744_v1_1270050</name>
    <name evidence="2" type="ORF">RUN1985_v1_1160002</name>
    <name evidence="3" type="ORF">TD1301_v1_2090019</name>
    <name evidence="4" type="ORF">TF3108_v1_700051</name>
</gene>
<evidence type="ECO:0000313" key="4">
    <source>
        <dbReference type="EMBL" id="CUV41209.1"/>
    </source>
</evidence>
<dbReference type="EMBL" id="LN899823">
    <property type="protein sequence ID" value="CUV26185.1"/>
    <property type="molecule type" value="Genomic_DNA"/>
</dbReference>
<dbReference type="EMBL" id="LN899824">
    <property type="protein sequence ID" value="CUV31777.1"/>
    <property type="molecule type" value="Genomic_DNA"/>
</dbReference>
<evidence type="ECO:0008006" key="6">
    <source>
        <dbReference type="Google" id="ProtNLM"/>
    </source>
</evidence>
<dbReference type="Pfam" id="PF20308">
    <property type="entry name" value="TPR-S"/>
    <property type="match status" value="1"/>
</dbReference>
<proteinExistence type="predicted"/>
<dbReference type="EMBL" id="LN899822">
    <property type="protein sequence ID" value="CUV61124.1"/>
    <property type="molecule type" value="Genomic_DNA"/>
</dbReference>
<evidence type="ECO:0000313" key="2">
    <source>
        <dbReference type="EMBL" id="CUV31777.1"/>
    </source>
</evidence>
<evidence type="ECO:0000313" key="3">
    <source>
        <dbReference type="EMBL" id="CUV36382.1"/>
    </source>
</evidence>
<dbReference type="InterPro" id="IPR046880">
    <property type="entry name" value="TPR-S"/>
</dbReference>
<dbReference type="EMBL" id="LN899826">
    <property type="protein sequence ID" value="CUV41209.1"/>
    <property type="molecule type" value="Genomic_DNA"/>
</dbReference>
<dbReference type="InterPro" id="IPR011990">
    <property type="entry name" value="TPR-like_helical_dom_sf"/>
</dbReference>
<sequence length="428" mass="48002">MNQDDASPVGDGKLCFVVMGFGKKTDYETGRTLDLNATYREIIKPAAIEAGLRCIRADEVMHSGHIDLPMYEMLLRAELVIADISTGNPNALYELGVRHALKPFSTIIMKESKGKLHFDLNHTNTFSYDHLGEDIGASEARRAILDLTNLVRGVLTHQQPDSPVYTFIPRLIQPRMSEEQIEALIQKSEDSEERFSYVLDSAEAALRSDQFEAAVTNFAAAAEVKPGDTYITQRLALSTYKSQQPSKITALVNALKIISELTPAESNDPETLGIAGAIHKRLWQITKDPAELSLAIKYYGRGFDIRRDYYNGENHAICLNYRSELEIDPVEQSYYRVSARKTREELEVILNDIITSPSFVERSDQKWALASMAQVLFGLGKETEALQFEQRFLGYQDLAQWEIDTFNTSKTDVLMLTKPSQDVIGGGC</sequence>
<reference evidence="1" key="1">
    <citation type="submission" date="2015-10" db="EMBL/GenBank/DDBJ databases">
        <authorList>
            <person name="Gilbert D.G."/>
        </authorList>
    </citation>
    <scope>NUCLEOTIDE SEQUENCE</scope>
    <source>
        <strain evidence="1">Phyl III-seqv23</strain>
    </source>
</reference>
<dbReference type="AlphaFoldDB" id="A0A0S4UWE7"/>
<protein>
    <recommendedName>
        <fullName evidence="6">DUF4071 domain-containing protein</fullName>
    </recommendedName>
</protein>